<dbReference type="InterPro" id="IPR038726">
    <property type="entry name" value="PDDEXK_AddAB-type"/>
</dbReference>
<comment type="caution">
    <text evidence="2">The sequence shown here is derived from an EMBL/GenBank/DDBJ whole genome shotgun (WGS) entry which is preliminary data.</text>
</comment>
<feature type="domain" description="PD-(D/E)XK endonuclease-like" evidence="1">
    <location>
        <begin position="54"/>
        <end position="287"/>
    </location>
</feature>
<organism evidence="2 3">
    <name type="scientific">candidate division WS6 bacterium OLB20</name>
    <dbReference type="NCBI Taxonomy" id="1617426"/>
    <lineage>
        <taxon>Bacteria</taxon>
        <taxon>Candidatus Dojkabacteria</taxon>
    </lineage>
</organism>
<protein>
    <submittedName>
        <fullName evidence="2">PD-(D/E)XK nuclease superfamily protein</fullName>
    </submittedName>
</protein>
<dbReference type="Gene3D" id="3.90.320.10">
    <property type="match status" value="1"/>
</dbReference>
<sequence>MFVEELPDETTAEVTVSNTEQAVTEILAETLGPAPALITDSNRELIREFLAGYRLSPTDFSAYKNSPRKFFFERILNLPSEPSPYLVFGNAVHAAMKQAVLTARSGEVPTWQDVVDIFTDVIRNGRLDEHETGYLLSTGEKRLRPFFESEVSGITGSSMVEYSFREHKLKVNDVPLTGKIDRFDYADQSKTSGTVIDYKTGNPTSLTGKISIRKRSGDYVDQLKFYQLLLENSPLKLKVNEAVIKYVDPGSDGRFVSFRFSFSADEIEAFAQEVQDVYQRILRLEFDDPGNMKDAWYSDFPVPI</sequence>
<evidence type="ECO:0000313" key="3">
    <source>
        <dbReference type="Proteomes" id="UP000070457"/>
    </source>
</evidence>
<dbReference type="Pfam" id="PF12705">
    <property type="entry name" value="PDDEXK_1"/>
    <property type="match status" value="1"/>
</dbReference>
<accession>A0A136LXM3</accession>
<dbReference type="Proteomes" id="UP000070457">
    <property type="component" value="Unassembled WGS sequence"/>
</dbReference>
<reference evidence="2 3" key="1">
    <citation type="submission" date="2015-02" db="EMBL/GenBank/DDBJ databases">
        <title>Improved understanding of the partial-nitritation anammox process through 23 genomes representing the majority of the microbial community.</title>
        <authorList>
            <person name="Speth D.R."/>
            <person name="In T Zandt M."/>
            <person name="Guerrero Cruz S."/>
            <person name="Jetten M.S."/>
            <person name="Dutilh B.E."/>
        </authorList>
    </citation>
    <scope>NUCLEOTIDE SEQUENCE [LARGE SCALE GENOMIC DNA]</scope>
    <source>
        <strain evidence="2">OLB20</strain>
    </source>
</reference>
<evidence type="ECO:0000259" key="1">
    <source>
        <dbReference type="Pfam" id="PF12705"/>
    </source>
</evidence>
<name>A0A136LXM3_9BACT</name>
<gene>
    <name evidence="2" type="ORF">TR69_WS6001000398</name>
</gene>
<dbReference type="STRING" id="1617426.TR69_WS6001000398"/>
<dbReference type="EMBL" id="JYNZ01000003">
    <property type="protein sequence ID" value="KXK26395.1"/>
    <property type="molecule type" value="Genomic_DNA"/>
</dbReference>
<evidence type="ECO:0000313" key="2">
    <source>
        <dbReference type="EMBL" id="KXK26395.1"/>
    </source>
</evidence>
<dbReference type="AlphaFoldDB" id="A0A136LXM3"/>
<dbReference type="InterPro" id="IPR011604">
    <property type="entry name" value="PDDEXK-like_dom_sf"/>
</dbReference>
<proteinExistence type="predicted"/>